<accession>U3CCI5</accession>
<dbReference type="PROSITE" id="PS50093">
    <property type="entry name" value="PKD"/>
    <property type="match status" value="1"/>
</dbReference>
<comment type="cofactor">
    <cofactor evidence="1">
        <name>Ca(2+)</name>
        <dbReference type="ChEBI" id="CHEBI:29108"/>
    </cofactor>
</comment>
<evidence type="ECO:0000256" key="8">
    <source>
        <dbReference type="ARBA" id="ARBA00023145"/>
    </source>
</evidence>
<keyword evidence="5" id="KW-0378">Hydrolase</keyword>
<keyword evidence="13" id="KW-1185">Reference proteome</keyword>
<feature type="signal peptide" evidence="10">
    <location>
        <begin position="1"/>
        <end position="22"/>
    </location>
</feature>
<dbReference type="SMART" id="SM00089">
    <property type="entry name" value="PKD"/>
    <property type="match status" value="1"/>
</dbReference>
<dbReference type="InterPro" id="IPR007280">
    <property type="entry name" value="Peptidase_C_arc/bac"/>
</dbReference>
<comment type="caution">
    <text evidence="12">The sequence shown here is derived from an EMBL/GenBank/DDBJ whole genome shotgun (WGS) entry which is preliminary data.</text>
</comment>
<dbReference type="InterPro" id="IPR013783">
    <property type="entry name" value="Ig-like_fold"/>
</dbReference>
<evidence type="ECO:0000256" key="10">
    <source>
        <dbReference type="SAM" id="SignalP"/>
    </source>
</evidence>
<feature type="active site" evidence="9">
    <location>
        <position position="338"/>
    </location>
</feature>
<organism evidence="12 13">
    <name type="scientific">Vibrio azureus NBRC 104587</name>
    <dbReference type="NCBI Taxonomy" id="1219077"/>
    <lineage>
        <taxon>Bacteria</taxon>
        <taxon>Pseudomonadati</taxon>
        <taxon>Pseudomonadota</taxon>
        <taxon>Gammaproteobacteria</taxon>
        <taxon>Vibrionales</taxon>
        <taxon>Vibrionaceae</taxon>
        <taxon>Vibrio</taxon>
    </lineage>
</organism>
<dbReference type="InterPro" id="IPR000601">
    <property type="entry name" value="PKD_dom"/>
</dbReference>
<dbReference type="Pfam" id="PF04151">
    <property type="entry name" value="PPC"/>
    <property type="match status" value="1"/>
</dbReference>
<evidence type="ECO:0000256" key="3">
    <source>
        <dbReference type="ARBA" id="ARBA00022670"/>
    </source>
</evidence>
<keyword evidence="4" id="KW-0479">Metal-binding</keyword>
<evidence type="ECO:0000256" key="7">
    <source>
        <dbReference type="ARBA" id="ARBA00023049"/>
    </source>
</evidence>
<dbReference type="eggNOG" id="COG3227">
    <property type="taxonomic scope" value="Bacteria"/>
</dbReference>
<evidence type="ECO:0000256" key="9">
    <source>
        <dbReference type="PIRSR" id="PIRSR623612-1"/>
    </source>
</evidence>
<dbReference type="GO" id="GO:0004222">
    <property type="term" value="F:metalloendopeptidase activity"/>
    <property type="evidence" value="ECO:0007669"/>
    <property type="project" value="InterPro"/>
</dbReference>
<dbReference type="InterPro" id="IPR027268">
    <property type="entry name" value="Peptidase_M4/M1_CTD_sf"/>
</dbReference>
<evidence type="ECO:0000256" key="1">
    <source>
        <dbReference type="ARBA" id="ARBA00001913"/>
    </source>
</evidence>
<dbReference type="InterPro" id="IPR035986">
    <property type="entry name" value="PKD_dom_sf"/>
</dbReference>
<keyword evidence="10" id="KW-0732">Signal</keyword>
<feature type="domain" description="PKD" evidence="11">
    <location>
        <begin position="610"/>
        <end position="691"/>
    </location>
</feature>
<evidence type="ECO:0000256" key="2">
    <source>
        <dbReference type="ARBA" id="ARBA00009388"/>
    </source>
</evidence>
<dbReference type="SUPFAM" id="SSF55486">
    <property type="entry name" value="Metalloproteases ('zincins'), catalytic domain"/>
    <property type="match status" value="1"/>
</dbReference>
<dbReference type="GO" id="GO:0006508">
    <property type="term" value="P:proteolysis"/>
    <property type="evidence" value="ECO:0007669"/>
    <property type="project" value="UniProtKB-KW"/>
</dbReference>
<keyword evidence="3" id="KW-0645">Protease</keyword>
<dbReference type="eggNOG" id="COG3291">
    <property type="taxonomic scope" value="Bacteria"/>
</dbReference>
<feature type="active site" description="Proton donor" evidence="9">
    <location>
        <position position="420"/>
    </location>
</feature>
<dbReference type="Pfam" id="PF02868">
    <property type="entry name" value="Peptidase_M4_C"/>
    <property type="match status" value="1"/>
</dbReference>
<dbReference type="Pfam" id="PF18911">
    <property type="entry name" value="PKD_4"/>
    <property type="match status" value="1"/>
</dbReference>
<dbReference type="Gene3D" id="2.60.120.380">
    <property type="match status" value="1"/>
</dbReference>
<dbReference type="Pfam" id="PF01447">
    <property type="entry name" value="Peptidase_M4"/>
    <property type="match status" value="1"/>
</dbReference>
<dbReference type="Proteomes" id="UP000016567">
    <property type="component" value="Unassembled WGS sequence"/>
</dbReference>
<dbReference type="GO" id="GO:0046872">
    <property type="term" value="F:metal ion binding"/>
    <property type="evidence" value="ECO:0007669"/>
    <property type="project" value="UniProtKB-KW"/>
</dbReference>
<dbReference type="InterPro" id="IPR022409">
    <property type="entry name" value="PKD/Chitinase_dom"/>
</dbReference>
<dbReference type="Gene3D" id="1.10.390.10">
    <property type="entry name" value="Neutral Protease Domain 2"/>
    <property type="match status" value="1"/>
</dbReference>
<dbReference type="PANTHER" id="PTHR33794:SF1">
    <property type="entry name" value="BACILLOLYSIN"/>
    <property type="match status" value="1"/>
</dbReference>
<dbReference type="OrthoDB" id="5378341at2"/>
<dbReference type="CDD" id="cd09597">
    <property type="entry name" value="M4_TLP"/>
    <property type="match status" value="1"/>
</dbReference>
<keyword evidence="6" id="KW-0862">Zinc</keyword>
<gene>
    <name evidence="12" type="ORF">VAZ01S_036_00120</name>
</gene>
<keyword evidence="7" id="KW-0482">Metalloprotease</keyword>
<comment type="similarity">
    <text evidence="2">Belongs to the peptidase M4 family.</text>
</comment>
<dbReference type="InterPro" id="IPR023612">
    <property type="entry name" value="Peptidase_M4"/>
</dbReference>
<dbReference type="EMBL" id="BATL01000036">
    <property type="protein sequence ID" value="GAD76068.1"/>
    <property type="molecule type" value="Genomic_DNA"/>
</dbReference>
<dbReference type="InterPro" id="IPR013856">
    <property type="entry name" value="Peptidase_M4_domain"/>
</dbReference>
<evidence type="ECO:0000313" key="13">
    <source>
        <dbReference type="Proteomes" id="UP000016567"/>
    </source>
</evidence>
<evidence type="ECO:0000259" key="11">
    <source>
        <dbReference type="PROSITE" id="PS50093"/>
    </source>
</evidence>
<name>U3CCI5_9VIBR</name>
<evidence type="ECO:0000256" key="5">
    <source>
        <dbReference type="ARBA" id="ARBA00022801"/>
    </source>
</evidence>
<dbReference type="PRINTS" id="PR00730">
    <property type="entry name" value="THERMOLYSIN"/>
</dbReference>
<dbReference type="CDD" id="cd00146">
    <property type="entry name" value="PKD"/>
    <property type="match status" value="1"/>
</dbReference>
<protein>
    <submittedName>
        <fullName evidence="12">Putative zinc metallopeptidase</fullName>
    </submittedName>
</protein>
<dbReference type="STRING" id="1219077.VAZ01S_036_00120"/>
<dbReference type="Gene3D" id="3.10.450.490">
    <property type="match status" value="1"/>
</dbReference>
<dbReference type="Gene3D" id="3.10.170.10">
    <property type="match status" value="1"/>
</dbReference>
<sequence length="784" mass="87224">MRIKKRLIAIAVASVMTMSVYAGESVTLTKPVNFTSFSGLNKQLGVSHSSSFQQVKNIYLKKRGIYKVKIQQHVWGVPVWGHSLNATQSFKGGALKGVQGNYLRLNGVDRSFVKPKLNRAQALKVASKNYENKAFARHMLKNVQDDLYVYQDGKKTRLVYVISFLDRNSLSPSRPFTMLDAHSGEVLNRWEGITHAEIGTGPGGNEKTGMYEYGTDYHYLDVQENGTNCVMESENVITVNLNGSTEGRTPYSYECPRNEFKEINGAYSPLNDAHYFGNIVFDMYKNWFDTAPLTFKLMMRVHYGDGYENAFWDGEAMTFGDGESYFYPLVSLDVSAHEVSHGFTEQNSALIYAEQSGGMNEAFSDIAGEAAEYYMKGSNDWMVGHDIFKEEGALRYMDDPSRDGTSINHAEDYYEGLNVHYSSGVFNKAFYHLATTSGWDTKKAFELFVLANQVYWTEDSNFWEGACGVKNAADDLGYDSAAVNDAFGIVGVEPCAEPPLPPEPEYQRLENGQAMTISGSTGSKTYYDIEVPEGREKLTIELAVDSGDPDIYVGLDYAPSSTNNICSSLSVTDEICEIENPEAGRYTINVFGYTGYDNAELKASFDESAENIPPVAAFTYSVNGKTVEFVSSSTDSDGHIVSYQWDFGDGSSQTGETVSHTYSDAGSYNVTLSVTDNGGSSTEASQSVVVEDDAVEAFPLKLNFGNKFPDGKARVKLSWKYDTEDYFIIKRNGKNVGATDFHSYLDKFEHDGTVDVEYQVCTSGNVCSEKKHYRFMKTNMKKNR</sequence>
<evidence type="ECO:0000256" key="6">
    <source>
        <dbReference type="ARBA" id="ARBA00022833"/>
    </source>
</evidence>
<dbReference type="InterPro" id="IPR050728">
    <property type="entry name" value="Zinc_Metalloprotease_M4"/>
</dbReference>
<dbReference type="Gene3D" id="2.60.40.10">
    <property type="entry name" value="Immunoglobulins"/>
    <property type="match status" value="1"/>
</dbReference>
<feature type="chain" id="PRO_5004640944" evidence="10">
    <location>
        <begin position="23"/>
        <end position="784"/>
    </location>
</feature>
<dbReference type="PANTHER" id="PTHR33794">
    <property type="entry name" value="BACILLOLYSIN"/>
    <property type="match status" value="1"/>
</dbReference>
<evidence type="ECO:0000313" key="12">
    <source>
        <dbReference type="EMBL" id="GAD76068.1"/>
    </source>
</evidence>
<keyword evidence="8" id="KW-0865">Zymogen</keyword>
<dbReference type="MEROPS" id="M04.003"/>
<reference evidence="12 13" key="1">
    <citation type="submission" date="2013-09" db="EMBL/GenBank/DDBJ databases">
        <title>Whole genome shotgun sequence of Vibrio azureus NBRC 104587.</title>
        <authorList>
            <person name="Isaki S."/>
            <person name="Hosoyama A."/>
            <person name="Numata M."/>
            <person name="Hashimoto M."/>
            <person name="Hosoyama Y."/>
            <person name="Tsuchikane K."/>
            <person name="Noguchi M."/>
            <person name="Hirakata S."/>
            <person name="Ichikawa N."/>
            <person name="Ohji S."/>
            <person name="Yamazoe A."/>
            <person name="Fujita N."/>
        </authorList>
    </citation>
    <scope>NUCLEOTIDE SEQUENCE [LARGE SCALE GENOMIC DNA]</scope>
    <source>
        <strain evidence="12 13">NBRC 104587</strain>
    </source>
</reference>
<proteinExistence type="inferred from homology"/>
<dbReference type="InterPro" id="IPR001570">
    <property type="entry name" value="Peptidase_M4_C_domain"/>
</dbReference>
<evidence type="ECO:0000256" key="4">
    <source>
        <dbReference type="ARBA" id="ARBA00022723"/>
    </source>
</evidence>
<dbReference type="AlphaFoldDB" id="U3CCI5"/>
<dbReference type="SUPFAM" id="SSF49299">
    <property type="entry name" value="PKD domain"/>
    <property type="match status" value="1"/>
</dbReference>
<dbReference type="Gene3D" id="3.10.450.40">
    <property type="match status" value="1"/>
</dbReference>
<dbReference type="RefSeq" id="WP_021709820.1">
    <property type="nucleotide sequence ID" value="NZ_BAOB01000389.1"/>
</dbReference>